<dbReference type="EMBL" id="JAHKSW010000014">
    <property type="protein sequence ID" value="KAG7323978.1"/>
    <property type="molecule type" value="Genomic_DNA"/>
</dbReference>
<dbReference type="Proteomes" id="UP000824219">
    <property type="component" value="Linkage Group LG14"/>
</dbReference>
<accession>A0A9D3NJB9</accession>
<proteinExistence type="predicted"/>
<reference evidence="2 3" key="1">
    <citation type="submission" date="2021-06" db="EMBL/GenBank/DDBJ databases">
        <title>Chromosome-level genome assembly of the red-tail catfish (Hemibagrus wyckioides).</title>
        <authorList>
            <person name="Shao F."/>
        </authorList>
    </citation>
    <scope>NUCLEOTIDE SEQUENCE [LARGE SCALE GENOMIC DNA]</scope>
    <source>
        <strain evidence="2">EC202008001</strain>
        <tissue evidence="2">Blood</tissue>
    </source>
</reference>
<feature type="compositionally biased region" description="Gly residues" evidence="1">
    <location>
        <begin position="1"/>
        <end position="13"/>
    </location>
</feature>
<gene>
    <name evidence="2" type="ORF">KOW79_011994</name>
</gene>
<organism evidence="2 3">
    <name type="scientific">Hemibagrus wyckioides</name>
    <dbReference type="NCBI Taxonomy" id="337641"/>
    <lineage>
        <taxon>Eukaryota</taxon>
        <taxon>Metazoa</taxon>
        <taxon>Chordata</taxon>
        <taxon>Craniata</taxon>
        <taxon>Vertebrata</taxon>
        <taxon>Euteleostomi</taxon>
        <taxon>Actinopterygii</taxon>
        <taxon>Neopterygii</taxon>
        <taxon>Teleostei</taxon>
        <taxon>Ostariophysi</taxon>
        <taxon>Siluriformes</taxon>
        <taxon>Bagridae</taxon>
        <taxon>Hemibagrus</taxon>
    </lineage>
</organism>
<name>A0A9D3NJB9_9TELE</name>
<evidence type="ECO:0000313" key="3">
    <source>
        <dbReference type="Proteomes" id="UP000824219"/>
    </source>
</evidence>
<dbReference type="AlphaFoldDB" id="A0A9D3NJB9"/>
<protein>
    <submittedName>
        <fullName evidence="2">Uncharacterized protein</fullName>
    </submittedName>
</protein>
<evidence type="ECO:0000256" key="1">
    <source>
        <dbReference type="SAM" id="MobiDB-lite"/>
    </source>
</evidence>
<sequence>MTIALGGGGGGSKGGEKARQTGIEPRWHPVTVCEEKGQRIPIFQAFLSARSLPSSPGDVDQTKPFVK</sequence>
<feature type="region of interest" description="Disordered" evidence="1">
    <location>
        <begin position="1"/>
        <end position="29"/>
    </location>
</feature>
<keyword evidence="3" id="KW-1185">Reference proteome</keyword>
<comment type="caution">
    <text evidence="2">The sequence shown here is derived from an EMBL/GenBank/DDBJ whole genome shotgun (WGS) entry which is preliminary data.</text>
</comment>
<evidence type="ECO:0000313" key="2">
    <source>
        <dbReference type="EMBL" id="KAG7323978.1"/>
    </source>
</evidence>